<accession>A0ABT2HYI6</accession>
<reference evidence="2 3" key="1">
    <citation type="submission" date="2022-04" db="EMBL/GenBank/DDBJ databases">
        <title>Human microbiome associated bacterial genomes.</title>
        <authorList>
            <person name="Sandstrom S."/>
            <person name="Salamzade R."/>
            <person name="Kalan L.R."/>
        </authorList>
    </citation>
    <scope>NUCLEOTIDE SEQUENCE [LARGE SCALE GENOMIC DNA]</scope>
    <source>
        <strain evidence="3">p3-SID1799</strain>
    </source>
</reference>
<comment type="caution">
    <text evidence="2">The sequence shown here is derived from an EMBL/GenBank/DDBJ whole genome shotgun (WGS) entry which is preliminary data.</text>
</comment>
<dbReference type="Proteomes" id="UP001525379">
    <property type="component" value="Unassembled WGS sequence"/>
</dbReference>
<evidence type="ECO:0000313" key="3">
    <source>
        <dbReference type="Proteomes" id="UP001525379"/>
    </source>
</evidence>
<name>A0ABT2HYI6_9MICO</name>
<proteinExistence type="predicted"/>
<evidence type="ECO:0000256" key="1">
    <source>
        <dbReference type="SAM" id="Coils"/>
    </source>
</evidence>
<keyword evidence="1" id="KW-0175">Coiled coil</keyword>
<dbReference type="RefSeq" id="WP_066081730.1">
    <property type="nucleotide sequence ID" value="NZ_JAFDPW010000001.1"/>
</dbReference>
<organism evidence="2 3">
    <name type="scientific">Pseudoclavibacter albus</name>
    <dbReference type="NCBI Taxonomy" id="272241"/>
    <lineage>
        <taxon>Bacteria</taxon>
        <taxon>Bacillati</taxon>
        <taxon>Actinomycetota</taxon>
        <taxon>Actinomycetes</taxon>
        <taxon>Micrococcales</taxon>
        <taxon>Microbacteriaceae</taxon>
        <taxon>Pseudoclavibacter</taxon>
    </lineage>
</organism>
<protein>
    <submittedName>
        <fullName evidence="2">Uncharacterized protein</fullName>
    </submittedName>
</protein>
<sequence>MDNQAELERLRGEVRRLRAELRNAKAVNEELTQRLSAEQSSAVHFARQVQELRGSASWRLTQPLRRLSRRVR</sequence>
<gene>
    <name evidence="2" type="ORF">M3D15_08530</name>
</gene>
<feature type="coiled-coil region" evidence="1">
    <location>
        <begin position="7"/>
        <end position="41"/>
    </location>
</feature>
<evidence type="ECO:0000313" key="2">
    <source>
        <dbReference type="EMBL" id="MCT2043370.1"/>
    </source>
</evidence>
<keyword evidence="3" id="KW-1185">Reference proteome</keyword>
<dbReference type="EMBL" id="JALXSQ010000039">
    <property type="protein sequence ID" value="MCT2043370.1"/>
    <property type="molecule type" value="Genomic_DNA"/>
</dbReference>